<dbReference type="GO" id="GO:0070689">
    <property type="term" value="P:L-threonine catabolic process to propionate"/>
    <property type="evidence" value="ECO:0007669"/>
    <property type="project" value="UniProtKB-UniPathway"/>
</dbReference>
<dbReference type="GO" id="GO:0006565">
    <property type="term" value="P:L-serine catabolic process"/>
    <property type="evidence" value="ECO:0007669"/>
    <property type="project" value="TreeGrafter"/>
</dbReference>
<feature type="domain" description="ACT" evidence="14">
    <location>
        <begin position="322"/>
        <end position="394"/>
    </location>
</feature>
<dbReference type="SUPFAM" id="SSF53686">
    <property type="entry name" value="Tryptophan synthase beta subunit-like PLP-dependent enzymes"/>
    <property type="match status" value="1"/>
</dbReference>
<dbReference type="GO" id="GO:0000166">
    <property type="term" value="F:nucleotide binding"/>
    <property type="evidence" value="ECO:0007669"/>
    <property type="project" value="UniProtKB-KW"/>
</dbReference>
<dbReference type="GO" id="GO:0009097">
    <property type="term" value="P:isoleucine biosynthetic process"/>
    <property type="evidence" value="ECO:0007669"/>
    <property type="project" value="TreeGrafter"/>
</dbReference>
<sequence length="394" mass="43130">MFDFKKAKERVDEVINPTHLIYSEVFSDSSNNNVYIKPENLQKTGSFKLRGAYNKLSKLDKESADKGIITASAGNHAQGVAFSAQKLGMKAVICMPEHTPMIKVDGTLKYGAEVVLHGASFDECKDHALKLAEEKGYTFIPPFDDLDVIEGQGTIGLEIVEELKYVDYVLVPVGGGGLISGVAKCLKQISPLIKVIGVEPYSARSMKEAVKQGHIVTLDGVDTIADGTAVATVGKLNYEICKDNVDDWITVTDEEILMAFIKLIEKHKLIAEPSGILPLAALDKLNFFNKNVVCLVSGGNIDMSFISQLIDRGLYETGRITRIEVELPNIPGKLQALLTEIAETKANVISIEHDGFKAASRFKNINVELTLETNGKDHANKIREVIAKKGYIIH</sequence>
<dbReference type="GO" id="GO:0004794">
    <property type="term" value="F:threonine deaminase activity"/>
    <property type="evidence" value="ECO:0007669"/>
    <property type="project" value="UniProtKB-EC"/>
</dbReference>
<gene>
    <name evidence="15" type="ORF">HMPREF1630_03210</name>
</gene>
<dbReference type="FunFam" id="3.40.50.1100:FF:000005">
    <property type="entry name" value="Threonine dehydratase catabolic"/>
    <property type="match status" value="1"/>
</dbReference>
<name>A0A095X4P1_9FIRM</name>
<protein>
    <recommendedName>
        <fullName evidence="7 13">L-threonine dehydratase catabolic TdcB</fullName>
        <ecNumber evidence="6 13">4.3.1.19</ecNumber>
    </recommendedName>
    <alternativeName>
        <fullName evidence="12 13">Threonine deaminase</fullName>
    </alternativeName>
</protein>
<dbReference type="UniPathway" id="UPA00052">
    <property type="reaction ID" value="UER00507"/>
</dbReference>
<dbReference type="PANTHER" id="PTHR48078:SF6">
    <property type="entry name" value="L-THREONINE DEHYDRATASE CATABOLIC TDCB"/>
    <property type="match status" value="1"/>
</dbReference>
<dbReference type="InterPro" id="IPR002912">
    <property type="entry name" value="ACT_dom"/>
</dbReference>
<dbReference type="AlphaFoldDB" id="A0A095X4P1"/>
<dbReference type="InterPro" id="IPR036052">
    <property type="entry name" value="TrpB-like_PALP_sf"/>
</dbReference>
<dbReference type="Proteomes" id="UP000029579">
    <property type="component" value="Unassembled WGS sequence"/>
</dbReference>
<evidence type="ECO:0000256" key="5">
    <source>
        <dbReference type="ARBA" id="ARBA00011447"/>
    </source>
</evidence>
<evidence type="ECO:0000256" key="6">
    <source>
        <dbReference type="ARBA" id="ARBA00012096"/>
    </source>
</evidence>
<evidence type="ECO:0000256" key="2">
    <source>
        <dbReference type="ARBA" id="ARBA00001933"/>
    </source>
</evidence>
<comment type="catalytic activity">
    <reaction evidence="1 13">
        <text>L-threonine = 2-oxobutanoate + NH4(+)</text>
        <dbReference type="Rhea" id="RHEA:22108"/>
        <dbReference type="ChEBI" id="CHEBI:16763"/>
        <dbReference type="ChEBI" id="CHEBI:28938"/>
        <dbReference type="ChEBI" id="CHEBI:57926"/>
        <dbReference type="EC" id="4.3.1.19"/>
    </reaction>
</comment>
<dbReference type="EC" id="4.3.1.19" evidence="6 13"/>
<dbReference type="InterPro" id="IPR001926">
    <property type="entry name" value="TrpB-like_PALP"/>
</dbReference>
<proteinExistence type="inferred from homology"/>
<organism evidence="15 16">
    <name type="scientific">Anaerococcus lactolyticus S7-1-13</name>
    <dbReference type="NCBI Taxonomy" id="1284686"/>
    <lineage>
        <taxon>Bacteria</taxon>
        <taxon>Bacillati</taxon>
        <taxon>Bacillota</taxon>
        <taxon>Tissierellia</taxon>
        <taxon>Tissierellales</taxon>
        <taxon>Peptoniphilaceae</taxon>
        <taxon>Anaerococcus</taxon>
    </lineage>
</organism>
<evidence type="ECO:0000256" key="8">
    <source>
        <dbReference type="ARBA" id="ARBA00022533"/>
    </source>
</evidence>
<dbReference type="CDD" id="cd04886">
    <property type="entry name" value="ACT_ThrD-II-like"/>
    <property type="match status" value="1"/>
</dbReference>
<dbReference type="Pfam" id="PF00291">
    <property type="entry name" value="PALP"/>
    <property type="match status" value="1"/>
</dbReference>
<evidence type="ECO:0000256" key="11">
    <source>
        <dbReference type="ARBA" id="ARBA00025527"/>
    </source>
</evidence>
<dbReference type="GO" id="GO:0003941">
    <property type="term" value="F:L-serine ammonia-lyase activity"/>
    <property type="evidence" value="ECO:0007669"/>
    <property type="project" value="TreeGrafter"/>
</dbReference>
<evidence type="ECO:0000313" key="16">
    <source>
        <dbReference type="Proteomes" id="UP000029579"/>
    </source>
</evidence>
<evidence type="ECO:0000256" key="10">
    <source>
        <dbReference type="ARBA" id="ARBA00023239"/>
    </source>
</evidence>
<comment type="function">
    <text evidence="11 13">Catalyzes the anaerobic formation of alpha-ketobutyrate and ammonia from threonine in a two-step reaction. The first step involved a dehydration of threonine and a production of enamine intermediates (aminocrotonate), which tautomerizes to its imine form (iminobutyrate). Both intermediates are unstable and short-lived. The second step is the nonenzymatic hydrolysis of the enamine/imine intermediates to form 2-ketobutyrate and free ammonia. In the low water environment of the cell, the second step is accelerated by RidA.</text>
</comment>
<evidence type="ECO:0000256" key="3">
    <source>
        <dbReference type="ARBA" id="ARBA00004958"/>
    </source>
</evidence>
<dbReference type="PANTHER" id="PTHR48078">
    <property type="entry name" value="THREONINE DEHYDRATASE, MITOCHONDRIAL-RELATED"/>
    <property type="match status" value="1"/>
</dbReference>
<comment type="pathway">
    <text evidence="3 13">Amino-acid degradation; L-threonine degradation via propanoate pathway; propanoate from L-threonine: step 1/4.</text>
</comment>
<dbReference type="FunFam" id="3.40.50.1100:FF:000007">
    <property type="entry name" value="L-threonine dehydratase catabolic TdcB"/>
    <property type="match status" value="1"/>
</dbReference>
<keyword evidence="10 13" id="KW-0456">Lyase</keyword>
<comment type="caution">
    <text evidence="15">The sequence shown here is derived from an EMBL/GenBank/DDBJ whole genome shotgun (WGS) entry which is preliminary data.</text>
</comment>
<keyword evidence="13" id="KW-0547">Nucleotide-binding</keyword>
<comment type="similarity">
    <text evidence="4 13">Belongs to the serine/threonine dehydratase family.</text>
</comment>
<evidence type="ECO:0000256" key="12">
    <source>
        <dbReference type="ARBA" id="ARBA00031427"/>
    </source>
</evidence>
<dbReference type="OrthoDB" id="9811476at2"/>
<evidence type="ECO:0000256" key="4">
    <source>
        <dbReference type="ARBA" id="ARBA00010869"/>
    </source>
</evidence>
<dbReference type="RefSeq" id="WP_037326982.1">
    <property type="nucleotide sequence ID" value="NZ_JRMW01000026.1"/>
</dbReference>
<dbReference type="PROSITE" id="PS00165">
    <property type="entry name" value="DEHYDRATASE_SER_THR"/>
    <property type="match status" value="1"/>
</dbReference>
<dbReference type="GO" id="GO:0030170">
    <property type="term" value="F:pyridoxal phosphate binding"/>
    <property type="evidence" value="ECO:0007669"/>
    <property type="project" value="InterPro"/>
</dbReference>
<dbReference type="CDD" id="cd01562">
    <property type="entry name" value="Thr-dehyd"/>
    <property type="match status" value="1"/>
</dbReference>
<evidence type="ECO:0000256" key="9">
    <source>
        <dbReference type="ARBA" id="ARBA00022898"/>
    </source>
</evidence>
<comment type="cofactor">
    <cofactor evidence="2 13">
        <name>pyridoxal 5'-phosphate</name>
        <dbReference type="ChEBI" id="CHEBI:597326"/>
    </cofactor>
</comment>
<evidence type="ECO:0000256" key="1">
    <source>
        <dbReference type="ARBA" id="ARBA00001274"/>
    </source>
</evidence>
<dbReference type="eggNOG" id="COG1171">
    <property type="taxonomic scope" value="Bacteria"/>
</dbReference>
<keyword evidence="9 13" id="KW-0663">Pyridoxal phosphate</keyword>
<accession>A0A095X4P1</accession>
<keyword evidence="8" id="KW-0021">Allosteric enzyme</keyword>
<dbReference type="EMBL" id="JRMW01000026">
    <property type="protein sequence ID" value="KGF04651.1"/>
    <property type="molecule type" value="Genomic_DNA"/>
</dbReference>
<dbReference type="InterPro" id="IPR044561">
    <property type="entry name" value="ACT_ThrD-II-like"/>
</dbReference>
<dbReference type="InterPro" id="IPR050147">
    <property type="entry name" value="Ser/Thr_Dehydratase"/>
</dbReference>
<comment type="subunit">
    <text evidence="5 13">In the native structure, TdcB is in a dimeric form, whereas in the TdcB-AMP complex, it exists in a tetrameric form (dimer of dimers).</text>
</comment>
<dbReference type="Gene3D" id="3.40.50.1100">
    <property type="match status" value="2"/>
</dbReference>
<dbReference type="PROSITE" id="PS51671">
    <property type="entry name" value="ACT"/>
    <property type="match status" value="1"/>
</dbReference>
<evidence type="ECO:0000313" key="15">
    <source>
        <dbReference type="EMBL" id="KGF04651.1"/>
    </source>
</evidence>
<evidence type="ECO:0000256" key="13">
    <source>
        <dbReference type="RuleBase" id="RU363083"/>
    </source>
</evidence>
<evidence type="ECO:0000259" key="14">
    <source>
        <dbReference type="PROSITE" id="PS51671"/>
    </source>
</evidence>
<evidence type="ECO:0000256" key="7">
    <source>
        <dbReference type="ARBA" id="ARBA00022248"/>
    </source>
</evidence>
<dbReference type="InterPro" id="IPR000634">
    <property type="entry name" value="Ser/Thr_deHydtase_PyrdxlP-BS"/>
</dbReference>
<reference evidence="15 16" key="1">
    <citation type="submission" date="2014-07" db="EMBL/GenBank/DDBJ databases">
        <authorList>
            <person name="McCorrison J."/>
            <person name="Sanka R."/>
            <person name="Torralba M."/>
            <person name="Gillis M."/>
            <person name="Haft D.H."/>
            <person name="Methe B."/>
            <person name="Sutton G."/>
            <person name="Nelson K.E."/>
        </authorList>
    </citation>
    <scope>NUCLEOTIDE SEQUENCE [LARGE SCALE GENOMIC DNA]</scope>
    <source>
        <strain evidence="15 16">S7-1-13</strain>
    </source>
</reference>
<dbReference type="NCBIfam" id="TIGR01127">
    <property type="entry name" value="ilvA_1Cterm"/>
    <property type="match status" value="1"/>
</dbReference>
<dbReference type="InterPro" id="IPR005789">
    <property type="entry name" value="Thr_deHydtase_catblc"/>
</dbReference>